<evidence type="ECO:0000256" key="1">
    <source>
        <dbReference type="ARBA" id="ARBA00023015"/>
    </source>
</evidence>
<comment type="caution">
    <text evidence="5">The sequence shown here is derived from an EMBL/GenBank/DDBJ whole genome shotgun (WGS) entry which is preliminary data.</text>
</comment>
<dbReference type="EMBL" id="DXCH01000240">
    <property type="protein sequence ID" value="HIZ08003.1"/>
    <property type="molecule type" value="Genomic_DNA"/>
</dbReference>
<reference evidence="5" key="2">
    <citation type="submission" date="2021-04" db="EMBL/GenBank/DDBJ databases">
        <authorList>
            <person name="Gilroy R."/>
        </authorList>
    </citation>
    <scope>NUCLEOTIDE SEQUENCE</scope>
    <source>
        <strain evidence="5">CHK192-9172</strain>
    </source>
</reference>
<evidence type="ECO:0000259" key="4">
    <source>
        <dbReference type="PROSITE" id="PS50949"/>
    </source>
</evidence>
<dbReference type="GO" id="GO:0003677">
    <property type="term" value="F:DNA binding"/>
    <property type="evidence" value="ECO:0007669"/>
    <property type="project" value="UniProtKB-KW"/>
</dbReference>
<dbReference type="GO" id="GO:0003700">
    <property type="term" value="F:DNA-binding transcription factor activity"/>
    <property type="evidence" value="ECO:0007669"/>
    <property type="project" value="InterPro"/>
</dbReference>
<evidence type="ECO:0000313" key="5">
    <source>
        <dbReference type="EMBL" id="HIZ08003.1"/>
    </source>
</evidence>
<accession>A0A9D2D3R8</accession>
<evidence type="ECO:0000256" key="3">
    <source>
        <dbReference type="ARBA" id="ARBA00023163"/>
    </source>
</evidence>
<keyword evidence="1" id="KW-0805">Transcription regulation</keyword>
<dbReference type="CDD" id="cd07377">
    <property type="entry name" value="WHTH_GntR"/>
    <property type="match status" value="1"/>
</dbReference>
<dbReference type="PROSITE" id="PS50949">
    <property type="entry name" value="HTH_GNTR"/>
    <property type="match status" value="1"/>
</dbReference>
<dbReference type="SUPFAM" id="SSF46785">
    <property type="entry name" value="Winged helix' DNA-binding domain"/>
    <property type="match status" value="1"/>
</dbReference>
<gene>
    <name evidence="5" type="ORF">IAA08_08715</name>
</gene>
<keyword evidence="2" id="KW-0238">DNA-binding</keyword>
<dbReference type="Gene3D" id="1.10.10.10">
    <property type="entry name" value="Winged helix-like DNA-binding domain superfamily/Winged helix DNA-binding domain"/>
    <property type="match status" value="1"/>
</dbReference>
<dbReference type="PANTHER" id="PTHR38445:SF7">
    <property type="entry name" value="GNTR-FAMILY TRANSCRIPTIONAL REGULATOR"/>
    <property type="match status" value="1"/>
</dbReference>
<dbReference type="SMART" id="SM00345">
    <property type="entry name" value="HTH_GNTR"/>
    <property type="match status" value="1"/>
</dbReference>
<evidence type="ECO:0000256" key="2">
    <source>
        <dbReference type="ARBA" id="ARBA00023125"/>
    </source>
</evidence>
<sequence length="124" mass="14075">MNIIITNTTGQPIYDQIVTQIKNMIISGELKEGDALPSMRFLAKELKISVITTKRAYEELEKEGFIVSYTGKGSFVAGTNQEFLREQKLKEVENYLQKAAKEAKACNISEKELTDMLKLFYEGE</sequence>
<protein>
    <submittedName>
        <fullName evidence="5">GntR family transcriptional regulator</fullName>
    </submittedName>
</protein>
<organism evidence="5 6">
    <name type="scientific">Candidatus Eubacterium avistercoris</name>
    <dbReference type="NCBI Taxonomy" id="2838567"/>
    <lineage>
        <taxon>Bacteria</taxon>
        <taxon>Bacillati</taxon>
        <taxon>Bacillota</taxon>
        <taxon>Clostridia</taxon>
        <taxon>Eubacteriales</taxon>
        <taxon>Eubacteriaceae</taxon>
        <taxon>Eubacterium</taxon>
    </lineage>
</organism>
<dbReference type="AlphaFoldDB" id="A0A9D2D3R8"/>
<evidence type="ECO:0000313" key="6">
    <source>
        <dbReference type="Proteomes" id="UP000824024"/>
    </source>
</evidence>
<dbReference type="InterPro" id="IPR036390">
    <property type="entry name" value="WH_DNA-bd_sf"/>
</dbReference>
<feature type="domain" description="HTH gntR-type" evidence="4">
    <location>
        <begin position="11"/>
        <end position="79"/>
    </location>
</feature>
<proteinExistence type="predicted"/>
<dbReference type="InterPro" id="IPR000524">
    <property type="entry name" value="Tscrpt_reg_HTH_GntR"/>
</dbReference>
<keyword evidence="3" id="KW-0804">Transcription</keyword>
<name>A0A9D2D3R8_9FIRM</name>
<dbReference type="InterPro" id="IPR036388">
    <property type="entry name" value="WH-like_DNA-bd_sf"/>
</dbReference>
<dbReference type="Proteomes" id="UP000824024">
    <property type="component" value="Unassembled WGS sequence"/>
</dbReference>
<reference evidence="5" key="1">
    <citation type="journal article" date="2021" name="PeerJ">
        <title>Extensive microbial diversity within the chicken gut microbiome revealed by metagenomics and culture.</title>
        <authorList>
            <person name="Gilroy R."/>
            <person name="Ravi A."/>
            <person name="Getino M."/>
            <person name="Pursley I."/>
            <person name="Horton D.L."/>
            <person name="Alikhan N.F."/>
            <person name="Baker D."/>
            <person name="Gharbi K."/>
            <person name="Hall N."/>
            <person name="Watson M."/>
            <person name="Adriaenssens E.M."/>
            <person name="Foster-Nyarko E."/>
            <person name="Jarju S."/>
            <person name="Secka A."/>
            <person name="Antonio M."/>
            <person name="Oren A."/>
            <person name="Chaudhuri R.R."/>
            <person name="La Ragione R."/>
            <person name="Hildebrand F."/>
            <person name="Pallen M.J."/>
        </authorList>
    </citation>
    <scope>NUCLEOTIDE SEQUENCE</scope>
    <source>
        <strain evidence="5">CHK192-9172</strain>
    </source>
</reference>
<dbReference type="PANTHER" id="PTHR38445">
    <property type="entry name" value="HTH-TYPE TRANSCRIPTIONAL REPRESSOR YTRA"/>
    <property type="match status" value="1"/>
</dbReference>
<dbReference type="Pfam" id="PF00392">
    <property type="entry name" value="GntR"/>
    <property type="match status" value="1"/>
</dbReference>